<evidence type="ECO:0000256" key="3">
    <source>
        <dbReference type="ARBA" id="ARBA00022692"/>
    </source>
</evidence>
<evidence type="ECO:0000256" key="5">
    <source>
        <dbReference type="ARBA" id="ARBA00023136"/>
    </source>
</evidence>
<sequence length="99" mass="11108">MGEWVVGAFILMIMGFNKVGGYEELQHRYMSAYPNTTLAHMNDENYSYTDCGIPPSNSYNLIRPADDGDLPWPGVFIGLTISSVWYWCSDQVSGRGMSL</sequence>
<protein>
    <submittedName>
        <fullName evidence="9">Sodium/glucose cotransporter 5-like isoform X2</fullName>
    </submittedName>
</protein>
<feature type="signal peptide" evidence="7">
    <location>
        <begin position="1"/>
        <end position="21"/>
    </location>
</feature>
<reference evidence="9" key="1">
    <citation type="submission" date="2025-08" db="UniProtKB">
        <authorList>
            <consortium name="RefSeq"/>
        </authorList>
    </citation>
    <scope>IDENTIFICATION</scope>
</reference>
<keyword evidence="8" id="KW-1185">Reference proteome</keyword>
<evidence type="ECO:0000313" key="9">
    <source>
        <dbReference type="RefSeq" id="XP_035829495.1"/>
    </source>
</evidence>
<keyword evidence="7" id="KW-0732">Signal</keyword>
<comment type="similarity">
    <text evidence="2 6">Belongs to the sodium:solute symporter (SSF) (TC 2.A.21) family.</text>
</comment>
<keyword evidence="5" id="KW-0472">Membrane</keyword>
<comment type="subcellular location">
    <subcellularLocation>
        <location evidence="1">Membrane</location>
        <topology evidence="1">Multi-pass membrane protein</topology>
    </subcellularLocation>
</comment>
<keyword evidence="3" id="KW-0812">Transmembrane</keyword>
<evidence type="ECO:0000256" key="6">
    <source>
        <dbReference type="RuleBase" id="RU362091"/>
    </source>
</evidence>
<gene>
    <name evidence="9" type="primary">LOC118479033</name>
</gene>
<dbReference type="Gene3D" id="1.20.1730.10">
    <property type="entry name" value="Sodium/glucose cotransporter"/>
    <property type="match status" value="1"/>
</dbReference>
<accession>A0ABM1W4A2</accession>
<dbReference type="PANTHER" id="PTHR11819:SF195">
    <property type="entry name" value="SODIUM_GLUCOSE COTRANSPORTER 4"/>
    <property type="match status" value="1"/>
</dbReference>
<dbReference type="PANTHER" id="PTHR11819">
    <property type="entry name" value="SOLUTE CARRIER FAMILY 5"/>
    <property type="match status" value="1"/>
</dbReference>
<evidence type="ECO:0000256" key="2">
    <source>
        <dbReference type="ARBA" id="ARBA00006434"/>
    </source>
</evidence>
<dbReference type="Proteomes" id="UP000694888">
    <property type="component" value="Unplaced"/>
</dbReference>
<evidence type="ECO:0000256" key="4">
    <source>
        <dbReference type="ARBA" id="ARBA00022989"/>
    </source>
</evidence>
<evidence type="ECO:0000313" key="8">
    <source>
        <dbReference type="Proteomes" id="UP000694888"/>
    </source>
</evidence>
<dbReference type="GeneID" id="118479033"/>
<dbReference type="InterPro" id="IPR001734">
    <property type="entry name" value="Na/solute_symporter"/>
</dbReference>
<proteinExistence type="inferred from homology"/>
<organism evidence="8 9">
    <name type="scientific">Aplysia californica</name>
    <name type="common">California sea hare</name>
    <dbReference type="NCBI Taxonomy" id="6500"/>
    <lineage>
        <taxon>Eukaryota</taxon>
        <taxon>Metazoa</taxon>
        <taxon>Spiralia</taxon>
        <taxon>Lophotrochozoa</taxon>
        <taxon>Mollusca</taxon>
        <taxon>Gastropoda</taxon>
        <taxon>Heterobranchia</taxon>
        <taxon>Euthyneura</taxon>
        <taxon>Tectipleura</taxon>
        <taxon>Aplysiida</taxon>
        <taxon>Aplysioidea</taxon>
        <taxon>Aplysiidae</taxon>
        <taxon>Aplysia</taxon>
    </lineage>
</organism>
<feature type="chain" id="PRO_5046102198" evidence="7">
    <location>
        <begin position="22"/>
        <end position="99"/>
    </location>
</feature>
<name>A0ABM1W4A2_APLCA</name>
<keyword evidence="4" id="KW-1133">Transmembrane helix</keyword>
<evidence type="ECO:0000256" key="1">
    <source>
        <dbReference type="ARBA" id="ARBA00004141"/>
    </source>
</evidence>
<dbReference type="RefSeq" id="XP_035829495.1">
    <property type="nucleotide sequence ID" value="XM_035973602.1"/>
</dbReference>
<dbReference type="InterPro" id="IPR038377">
    <property type="entry name" value="Na/Glc_symporter_sf"/>
</dbReference>
<dbReference type="Pfam" id="PF00474">
    <property type="entry name" value="SSF"/>
    <property type="match status" value="1"/>
</dbReference>
<evidence type="ECO:0000256" key="7">
    <source>
        <dbReference type="SAM" id="SignalP"/>
    </source>
</evidence>